<evidence type="ECO:0000256" key="1">
    <source>
        <dbReference type="SAM" id="MobiDB-lite"/>
    </source>
</evidence>
<organism evidence="2 3">
    <name type="scientific">Danaus chrysippus</name>
    <name type="common">African queen</name>
    <dbReference type="NCBI Taxonomy" id="151541"/>
    <lineage>
        <taxon>Eukaryota</taxon>
        <taxon>Metazoa</taxon>
        <taxon>Ecdysozoa</taxon>
        <taxon>Arthropoda</taxon>
        <taxon>Hexapoda</taxon>
        <taxon>Insecta</taxon>
        <taxon>Pterygota</taxon>
        <taxon>Neoptera</taxon>
        <taxon>Endopterygota</taxon>
        <taxon>Lepidoptera</taxon>
        <taxon>Glossata</taxon>
        <taxon>Ditrysia</taxon>
        <taxon>Papilionoidea</taxon>
        <taxon>Nymphalidae</taxon>
        <taxon>Danainae</taxon>
        <taxon>Danaini</taxon>
        <taxon>Danaina</taxon>
        <taxon>Danaus</taxon>
        <taxon>Anosia</taxon>
    </lineage>
</organism>
<feature type="region of interest" description="Disordered" evidence="1">
    <location>
        <begin position="83"/>
        <end position="126"/>
    </location>
</feature>
<feature type="compositionally biased region" description="Basic residues" evidence="1">
    <location>
        <begin position="83"/>
        <end position="92"/>
    </location>
</feature>
<dbReference type="Proteomes" id="UP000789524">
    <property type="component" value="Unassembled WGS sequence"/>
</dbReference>
<evidence type="ECO:0000313" key="2">
    <source>
        <dbReference type="EMBL" id="CAG9584900.1"/>
    </source>
</evidence>
<proteinExistence type="predicted"/>
<comment type="caution">
    <text evidence="2">The sequence shown here is derived from an EMBL/GenBank/DDBJ whole genome shotgun (WGS) entry which is preliminary data.</text>
</comment>
<name>A0A8J2RJ63_9NEOP</name>
<dbReference type="EMBL" id="CAKASE010000082">
    <property type="protein sequence ID" value="CAG9584900.1"/>
    <property type="molecule type" value="Genomic_DNA"/>
</dbReference>
<sequence length="126" mass="14383">MQNVACKRCYCLLKERIPLFWQPASPGLRDFAFHSTVDCEISLPGDEFNHACNWKNNEGWIGWSSVQYWRLSIVIVRSLGYHSQRRPTKRRRAVDALRSRHPHPARTGLTTDGSADGAVDTLDIDS</sequence>
<gene>
    <name evidence="2" type="ORF">DCHRY22_LOCUS15404</name>
</gene>
<reference evidence="2" key="1">
    <citation type="submission" date="2021-09" db="EMBL/GenBank/DDBJ databases">
        <authorList>
            <person name="Martin H S."/>
        </authorList>
    </citation>
    <scope>NUCLEOTIDE SEQUENCE</scope>
</reference>
<accession>A0A8J2RJ63</accession>
<keyword evidence="3" id="KW-1185">Reference proteome</keyword>
<protein>
    <submittedName>
        <fullName evidence="2">(African queen) hypothetical protein</fullName>
    </submittedName>
</protein>
<evidence type="ECO:0000313" key="3">
    <source>
        <dbReference type="Proteomes" id="UP000789524"/>
    </source>
</evidence>
<dbReference type="AlphaFoldDB" id="A0A8J2RJ63"/>